<dbReference type="EMBL" id="JAEHSL010000020">
    <property type="protein sequence ID" value="MBI6182701.1"/>
    <property type="molecule type" value="Genomic_DNA"/>
</dbReference>
<sequence>MKMPHNDNAFLSWLANLYSSNANWLNGMLITSALAFGRVLFYGGKIRTALVDALLTGLIAVTTVPVLSPLLVRSIEMLPGMGDVLSKTETMKIELFVFSVLGVIGARVIREAAISLLQRISGLNRKGVSDADKQ</sequence>
<proteinExistence type="predicted"/>
<accession>A0ABS0TWF7</accession>
<protein>
    <submittedName>
        <fullName evidence="2">Phage holin family protein</fullName>
    </submittedName>
</protein>
<gene>
    <name evidence="2" type="ORF">JEQ07_20170</name>
</gene>
<evidence type="ECO:0000313" key="2">
    <source>
        <dbReference type="EMBL" id="MBI6182701.1"/>
    </source>
</evidence>
<reference evidence="2 3" key="1">
    <citation type="submission" date="2020-12" db="EMBL/GenBank/DDBJ databases">
        <title>Enhanced detection system for hospital associated transmission using whole genome sequencing surveillance.</title>
        <authorList>
            <person name="Harrison L.H."/>
            <person name="Van Tyne D."/>
            <person name="Marsh J.W."/>
            <person name="Griffith M.P."/>
            <person name="Snyder D.J."/>
            <person name="Cooper V.S."/>
            <person name="Mustapha M."/>
        </authorList>
    </citation>
    <scope>NUCLEOTIDE SEQUENCE [LARGE SCALE GENOMIC DNA]</scope>
    <source>
        <strain evidence="2 3">SER00238</strain>
    </source>
</reference>
<feature type="transmembrane region" description="Helical" evidence="1">
    <location>
        <begin position="53"/>
        <end position="75"/>
    </location>
</feature>
<keyword evidence="1" id="KW-0472">Membrane</keyword>
<dbReference type="Proteomes" id="UP000639004">
    <property type="component" value="Unassembled WGS sequence"/>
</dbReference>
<keyword evidence="3" id="KW-1185">Reference proteome</keyword>
<evidence type="ECO:0000256" key="1">
    <source>
        <dbReference type="SAM" id="Phobius"/>
    </source>
</evidence>
<dbReference type="Pfam" id="PF05106">
    <property type="entry name" value="Phage_holin_3_1"/>
    <property type="match status" value="1"/>
</dbReference>
<keyword evidence="1" id="KW-1133">Transmembrane helix</keyword>
<keyword evidence="1" id="KW-0812">Transmembrane</keyword>
<name>A0ABS0TWF7_SERPR</name>
<organism evidence="2 3">
    <name type="scientific">Serratia proteamaculans</name>
    <dbReference type="NCBI Taxonomy" id="28151"/>
    <lineage>
        <taxon>Bacteria</taxon>
        <taxon>Pseudomonadati</taxon>
        <taxon>Pseudomonadota</taxon>
        <taxon>Gammaproteobacteria</taxon>
        <taxon>Enterobacterales</taxon>
        <taxon>Yersiniaceae</taxon>
        <taxon>Serratia</taxon>
    </lineage>
</organism>
<dbReference type="InterPro" id="IPR006481">
    <property type="entry name" value="Phage_lambda_GpS_holin"/>
</dbReference>
<comment type="caution">
    <text evidence="2">The sequence shown here is derived from an EMBL/GenBank/DDBJ whole genome shotgun (WGS) entry which is preliminary data.</text>
</comment>
<dbReference type="RefSeq" id="WP_129938408.1">
    <property type="nucleotide sequence ID" value="NZ_JAEHSL010000020.1"/>
</dbReference>
<evidence type="ECO:0000313" key="3">
    <source>
        <dbReference type="Proteomes" id="UP000639004"/>
    </source>
</evidence>
<feature type="transmembrane region" description="Helical" evidence="1">
    <location>
        <begin position="22"/>
        <end position="41"/>
    </location>
</feature>